<protein>
    <submittedName>
        <fullName evidence="1">Uncharacterized protein</fullName>
    </submittedName>
</protein>
<sequence>MINGNVFTSRVGNFITWVHQFIFWNATICLITCRCYGKA</sequence>
<dbReference type="AlphaFoldDB" id="A0A1B6NQ28"/>
<reference evidence="1" key="1">
    <citation type="submission" date="2013-11" db="EMBL/GenBank/DDBJ databases">
        <title>Microbial diversity, functional groups and degradation webs in Northern and Southern Mediterranean and Red Sea marine crude oil polluted sites.</title>
        <authorList>
            <person name="Daffonchio D."/>
            <person name="Mapelli F."/>
            <person name="Ferrer M."/>
            <person name="Richter M."/>
            <person name="Cherif A."/>
            <person name="Malkawi H.I."/>
            <person name="Yakimov M.M."/>
            <person name="Abdel-Fattah Y.R."/>
            <person name="Blaghen M."/>
            <person name="Golyshin P.N."/>
            <person name="Kalogerakis N."/>
            <person name="Boon N."/>
            <person name="Magagnini M."/>
            <person name="Fava F."/>
        </authorList>
    </citation>
    <scope>NUCLEOTIDE SEQUENCE</scope>
</reference>
<comment type="caution">
    <text evidence="1">The sequence shown here is derived from an EMBL/GenBank/DDBJ whole genome shotgun (WGS) entry which is preliminary data.</text>
</comment>
<dbReference type="EMBL" id="AYSL01001742">
    <property type="protein sequence ID" value="KTF05510.1"/>
    <property type="molecule type" value="Genomic_DNA"/>
</dbReference>
<organism evidence="1">
    <name type="scientific">marine sediment metagenome</name>
    <dbReference type="NCBI Taxonomy" id="412755"/>
    <lineage>
        <taxon>unclassified sequences</taxon>
        <taxon>metagenomes</taxon>
        <taxon>ecological metagenomes</taxon>
    </lineage>
</organism>
<evidence type="ECO:0000313" key="1">
    <source>
        <dbReference type="EMBL" id="KTF05510.1"/>
    </source>
</evidence>
<gene>
    <name evidence="1" type="ORF">MGSAQ_002992</name>
</gene>
<proteinExistence type="predicted"/>
<name>A0A1B6NQ28_9ZZZZ</name>
<accession>A0A1B6NQ28</accession>